<dbReference type="InterPro" id="IPR001254">
    <property type="entry name" value="Trypsin_dom"/>
</dbReference>
<feature type="signal peptide" evidence="6">
    <location>
        <begin position="1"/>
        <end position="23"/>
    </location>
</feature>
<evidence type="ECO:0000256" key="2">
    <source>
        <dbReference type="ARBA" id="ARBA00023026"/>
    </source>
</evidence>
<organism evidence="8 9">
    <name type="scientific">Chaetoceros tenuissimus</name>
    <dbReference type="NCBI Taxonomy" id="426638"/>
    <lineage>
        <taxon>Eukaryota</taxon>
        <taxon>Sar</taxon>
        <taxon>Stramenopiles</taxon>
        <taxon>Ochrophyta</taxon>
        <taxon>Bacillariophyta</taxon>
        <taxon>Coscinodiscophyceae</taxon>
        <taxon>Chaetocerotophycidae</taxon>
        <taxon>Chaetocerotales</taxon>
        <taxon>Chaetocerotaceae</taxon>
        <taxon>Chaetoceros</taxon>
    </lineage>
</organism>
<dbReference type="InterPro" id="IPR050430">
    <property type="entry name" value="Peptidase_S1"/>
</dbReference>
<reference evidence="8 9" key="1">
    <citation type="journal article" date="2021" name="Sci. Rep.">
        <title>The genome of the diatom Chaetoceros tenuissimus carries an ancient integrated fragment of an extant virus.</title>
        <authorList>
            <person name="Hongo Y."/>
            <person name="Kimura K."/>
            <person name="Takaki Y."/>
            <person name="Yoshida Y."/>
            <person name="Baba S."/>
            <person name="Kobayashi G."/>
            <person name="Nagasaki K."/>
            <person name="Hano T."/>
            <person name="Tomaru Y."/>
        </authorList>
    </citation>
    <scope>NUCLEOTIDE SEQUENCE [LARGE SCALE GENOMIC DNA]</scope>
    <source>
        <strain evidence="8 9">NIES-3715</strain>
    </source>
</reference>
<dbReference type="InterPro" id="IPR018114">
    <property type="entry name" value="TRYPSIN_HIS"/>
</dbReference>
<evidence type="ECO:0000313" key="9">
    <source>
        <dbReference type="Proteomes" id="UP001054902"/>
    </source>
</evidence>
<evidence type="ECO:0000313" key="8">
    <source>
        <dbReference type="EMBL" id="GFH61142.1"/>
    </source>
</evidence>
<dbReference type="Gene3D" id="2.40.10.10">
    <property type="entry name" value="Trypsin-like serine proteases"/>
    <property type="match status" value="2"/>
</dbReference>
<keyword evidence="2" id="KW-0843">Virulence</keyword>
<accession>A0AAD3HEP4</accession>
<dbReference type="InterPro" id="IPR043504">
    <property type="entry name" value="Peptidase_S1_PA_chymotrypsin"/>
</dbReference>
<evidence type="ECO:0000256" key="6">
    <source>
        <dbReference type="SAM" id="SignalP"/>
    </source>
</evidence>
<keyword evidence="9" id="KW-1185">Reference proteome</keyword>
<sequence>MHLLNIRILLLGVFIAFLPKGDALANVTESTTTNIFNGITSRIVGGINAPKDRYTWIARSIEKNGNWDGCSGNLIAADYVLTAAHCIHGNMKGYQVGALCPGYKEGSNCNQHVEFIEIDKKIVHPEYKSHGLHNDFALVKLKRSSSIHPVNIDNGSLADHYVDGEKMWVAGFGLTEEGGRRSNHLKHVDVGYISNSRCVNDYGYTFHEIKDNMLCAAGQGKDACQGDSGGPLWDEESNTLVGLVSWGFGCASKWHPGVYSRISKGFSWIKDNVCKDYSSNMKPDWCRTGDREIDWVCEDSNLDLVVNNELIPCSIVRENQSLCSISGVRSHCKLACNNCAVPMKIFLFRLFAVLCATAAASQAAEKSEERRLGFFITPRIIGGNNVPPGLYPWFARAVKKYGDSEPVWAGCGGTLISPSHVLTAAHCIDNQFKTYGGYHIGALAGSFKVGDNGGQYVEFFRGRDFIKHPGYAKATSEYDIAIVRLDGESTIQPVNIDMELISSSYESYVQKVWAIGLGLQEYNNPNSAASHLQHVELDYISNESCKYDYLLAPHRIKNNMLCARADLRDACAGDSGGPLFDRYNNVVAGVTSWGRGCAKPEYPGVYSRIGMSKLWITNVVCNDSEMQTFPAWCPNSESSTSAPTHSVTDAPSNAPSPLMECCFDLKYLTCKSGWCGESENNCSECGDLVEWMKPVSSCLPLFTDCTFDTNSCCENTFCVTKSGDECIGDGSYCQCKKSIDEPGPSNSPTNIVVETHSPTSATLLPTKTPTLSPTLSQTQSPSTLHSITPTESPSQGPSKTKSASPTESPSKLHSITPTESPSQGPSKTKSALPTESPSTLHSITPTDSPSQGPSKTKSASPTESPSTLHSITPTDSPSQGPSKTKSASPTESPSTLHSITPTDSPSQGPSKVKSASPTESPSTLHSVTPTDPPSQGPSKTKSALPTESPSTLHSITPTDSPSQGPSKVKSASPTDYYYFADTEEFLSSTPSSMTLGTPTPTTCQDSPVYWHDSDGEQYDCAWYGAGGYCLQYGHGFENYGKTANEACCTCGGGQSGSLSQTLESTTPSTSPTKSSSFICIDKLPGWYDADGEEYTCTWYGIDNRCSQYGSGYSNMGFTANQNCCSCGGGDYVDTGNEDIPTSLPSAVTATDTSIDIDETDSPLMCQDSPVGWHDIDGPEYNCQWYSEDTNCEDLGSIEEYKNFGKTASEACCSCNGGQMVAVSTSSPPSPSPTSANICTDIIENWHDIDGEEYTCSWYADDDRCASYGHGYENFGYTASEACCSCGGGVTSG</sequence>
<keyword evidence="3" id="KW-1015">Disulfide bond</keyword>
<feature type="compositionally biased region" description="Polar residues" evidence="5">
    <location>
        <begin position="936"/>
        <end position="971"/>
    </location>
</feature>
<evidence type="ECO:0000256" key="1">
    <source>
        <dbReference type="ARBA" id="ARBA00007664"/>
    </source>
</evidence>
<dbReference type="FunFam" id="2.40.10.10:FF:000002">
    <property type="entry name" value="Transmembrane protease serine"/>
    <property type="match status" value="1"/>
</dbReference>
<dbReference type="GO" id="GO:0006508">
    <property type="term" value="P:proteolysis"/>
    <property type="evidence" value="ECO:0007669"/>
    <property type="project" value="UniProtKB-KW"/>
</dbReference>
<dbReference type="InterPro" id="IPR009003">
    <property type="entry name" value="Peptidase_S1_PA"/>
</dbReference>
<dbReference type="SMART" id="SM00020">
    <property type="entry name" value="Tryp_SPc"/>
    <property type="match status" value="2"/>
</dbReference>
<dbReference type="EMBL" id="BLLK01000071">
    <property type="protein sequence ID" value="GFH61142.1"/>
    <property type="molecule type" value="Genomic_DNA"/>
</dbReference>
<keyword evidence="6" id="KW-0732">Signal</keyword>
<dbReference type="PROSITE" id="PS00134">
    <property type="entry name" value="TRYPSIN_HIS"/>
    <property type="match status" value="2"/>
</dbReference>
<keyword evidence="4" id="KW-0378">Hydrolase</keyword>
<keyword evidence="4" id="KW-0720">Serine protease</keyword>
<dbReference type="InterPro" id="IPR033116">
    <property type="entry name" value="TRYPSIN_SER"/>
</dbReference>
<dbReference type="CDD" id="cd00190">
    <property type="entry name" value="Tryp_SPc"/>
    <property type="match status" value="2"/>
</dbReference>
<evidence type="ECO:0000256" key="5">
    <source>
        <dbReference type="SAM" id="MobiDB-lite"/>
    </source>
</evidence>
<proteinExistence type="inferred from homology"/>
<feature type="domain" description="Peptidase S1" evidence="7">
    <location>
        <begin position="43"/>
        <end position="274"/>
    </location>
</feature>
<evidence type="ECO:0000256" key="4">
    <source>
        <dbReference type="RuleBase" id="RU363034"/>
    </source>
</evidence>
<comment type="caution">
    <text evidence="8">The sequence shown here is derived from an EMBL/GenBank/DDBJ whole genome shotgun (WGS) entry which is preliminary data.</text>
</comment>
<dbReference type="SUPFAM" id="SSF50494">
    <property type="entry name" value="Trypsin-like serine proteases"/>
    <property type="match status" value="2"/>
</dbReference>
<feature type="compositionally biased region" description="Polar residues" evidence="5">
    <location>
        <begin position="785"/>
        <end position="929"/>
    </location>
</feature>
<dbReference type="PANTHER" id="PTHR24276">
    <property type="entry name" value="POLYSERASE-RELATED"/>
    <property type="match status" value="1"/>
</dbReference>
<evidence type="ECO:0000259" key="7">
    <source>
        <dbReference type="PROSITE" id="PS50240"/>
    </source>
</evidence>
<feature type="compositionally biased region" description="Low complexity" evidence="5">
    <location>
        <begin position="757"/>
        <end position="784"/>
    </location>
</feature>
<dbReference type="PANTHER" id="PTHR24276:SF91">
    <property type="entry name" value="AT26814P-RELATED"/>
    <property type="match status" value="1"/>
</dbReference>
<protein>
    <recommendedName>
        <fullName evidence="7">Peptidase S1 domain-containing protein</fullName>
    </recommendedName>
</protein>
<comment type="similarity">
    <text evidence="1">Belongs to the peptidase S1 family.</text>
</comment>
<dbReference type="PROSITE" id="PS50240">
    <property type="entry name" value="TRYPSIN_DOM"/>
    <property type="match status" value="2"/>
</dbReference>
<dbReference type="Proteomes" id="UP001054902">
    <property type="component" value="Unassembled WGS sequence"/>
</dbReference>
<gene>
    <name evidence="8" type="ORF">CTEN210_17618</name>
</gene>
<dbReference type="GO" id="GO:0004252">
    <property type="term" value="F:serine-type endopeptidase activity"/>
    <property type="evidence" value="ECO:0007669"/>
    <property type="project" value="InterPro"/>
</dbReference>
<evidence type="ECO:0000256" key="3">
    <source>
        <dbReference type="ARBA" id="ARBA00023157"/>
    </source>
</evidence>
<feature type="domain" description="Peptidase S1" evidence="7">
    <location>
        <begin position="380"/>
        <end position="621"/>
    </location>
</feature>
<dbReference type="InterPro" id="IPR001314">
    <property type="entry name" value="Peptidase_S1A"/>
</dbReference>
<feature type="chain" id="PRO_5042019787" description="Peptidase S1 domain-containing protein" evidence="6">
    <location>
        <begin position="24"/>
        <end position="1292"/>
    </location>
</feature>
<name>A0AAD3HEP4_9STRA</name>
<dbReference type="PRINTS" id="PR00722">
    <property type="entry name" value="CHYMOTRYPSIN"/>
</dbReference>
<feature type="region of interest" description="Disordered" evidence="5">
    <location>
        <begin position="741"/>
        <end position="971"/>
    </location>
</feature>
<dbReference type="PROSITE" id="PS00135">
    <property type="entry name" value="TRYPSIN_SER"/>
    <property type="match status" value="1"/>
</dbReference>
<dbReference type="Pfam" id="PF00089">
    <property type="entry name" value="Trypsin"/>
    <property type="match status" value="2"/>
</dbReference>
<keyword evidence="4" id="KW-0645">Protease</keyword>